<dbReference type="InterPro" id="IPR019835">
    <property type="entry name" value="SWIB_domain"/>
</dbReference>
<dbReference type="InterPro" id="IPR003121">
    <property type="entry name" value="SWIB_MDM2_domain"/>
</dbReference>
<dbReference type="Pfam" id="PF02201">
    <property type="entry name" value="SWIB"/>
    <property type="match status" value="2"/>
</dbReference>
<dbReference type="FunCoup" id="A0A7N2MXW4">
    <property type="interactions" value="657"/>
</dbReference>
<dbReference type="AlphaFoldDB" id="A0A7N2MXW4"/>
<evidence type="ECO:0000259" key="1">
    <source>
        <dbReference type="SMART" id="SM00151"/>
    </source>
</evidence>
<evidence type="ECO:0000313" key="2">
    <source>
        <dbReference type="EnsemblPlants" id="QL11p032161:mrna"/>
    </source>
</evidence>
<dbReference type="InterPro" id="IPR036885">
    <property type="entry name" value="SWIB_MDM2_dom_sf"/>
</dbReference>
<reference evidence="2 3" key="1">
    <citation type="journal article" date="2016" name="G3 (Bethesda)">
        <title>First Draft Assembly and Annotation of the Genome of a California Endemic Oak Quercus lobata Nee (Fagaceae).</title>
        <authorList>
            <person name="Sork V.L."/>
            <person name="Fitz-Gibbon S.T."/>
            <person name="Puiu D."/>
            <person name="Crepeau M."/>
            <person name="Gugger P.F."/>
            <person name="Sherman R."/>
            <person name="Stevens K."/>
            <person name="Langley C.H."/>
            <person name="Pellegrini M."/>
            <person name="Salzberg S.L."/>
        </authorList>
    </citation>
    <scope>NUCLEOTIDE SEQUENCE [LARGE SCALE GENOMIC DNA]</scope>
    <source>
        <strain evidence="2 3">cv. SW786</strain>
    </source>
</reference>
<dbReference type="Gene3D" id="1.10.245.10">
    <property type="entry name" value="SWIB/MDM2 domain"/>
    <property type="match status" value="1"/>
</dbReference>
<reference evidence="2" key="2">
    <citation type="submission" date="2021-01" db="UniProtKB">
        <authorList>
            <consortium name="EnsemblPlants"/>
        </authorList>
    </citation>
    <scope>IDENTIFICATION</scope>
</reference>
<dbReference type="InParanoid" id="A0A7N2MXW4"/>
<dbReference type="PANTHER" id="PTHR13844">
    <property type="entry name" value="SWI/SNF-RELATED MATRIX-ASSOCIATED ACTIN-DEPENDENT REGULATOR OF CHROMATIN SUBFAMILY D"/>
    <property type="match status" value="1"/>
</dbReference>
<dbReference type="OMA" id="CAKTIPF"/>
<dbReference type="Proteomes" id="UP000594261">
    <property type="component" value="Chromosome 11"/>
</dbReference>
<dbReference type="SMART" id="SM00151">
    <property type="entry name" value="SWIB"/>
    <property type="match status" value="1"/>
</dbReference>
<sequence>MATSLRLFSSFSSAKAASLMPKSSPSLMLYCSPANLRIVRTVTSATVSSNEAPQKRAPRGIMKPRPVSPEMQDLVGVPEISRTQALKQIWAHIKEHNLQVGYLVNLAVFSYSFKAIIDFGKHLMELIFVLLNLLSLSVCEMDTDVVACLRLFLDPENKRIIVCDDKLKKIFGGRERIGFLEIAGLISPHFIK</sequence>
<accession>A0A7N2MXW4</accession>
<organism evidence="2 3">
    <name type="scientific">Quercus lobata</name>
    <name type="common">Valley oak</name>
    <dbReference type="NCBI Taxonomy" id="97700"/>
    <lineage>
        <taxon>Eukaryota</taxon>
        <taxon>Viridiplantae</taxon>
        <taxon>Streptophyta</taxon>
        <taxon>Embryophyta</taxon>
        <taxon>Tracheophyta</taxon>
        <taxon>Spermatophyta</taxon>
        <taxon>Magnoliopsida</taxon>
        <taxon>eudicotyledons</taxon>
        <taxon>Gunneridae</taxon>
        <taxon>Pentapetalae</taxon>
        <taxon>rosids</taxon>
        <taxon>fabids</taxon>
        <taxon>Fagales</taxon>
        <taxon>Fagaceae</taxon>
        <taxon>Quercus</taxon>
    </lineage>
</organism>
<protein>
    <recommendedName>
        <fullName evidence="1">SWIB domain-containing protein</fullName>
    </recommendedName>
</protein>
<dbReference type="EMBL" id="LRBV02000011">
    <property type="status" value="NOT_ANNOTATED_CDS"/>
    <property type="molecule type" value="Genomic_DNA"/>
</dbReference>
<dbReference type="Gramene" id="QL11p032161:mrna">
    <property type="protein sequence ID" value="QL11p032161:mrna"/>
    <property type="gene ID" value="QL11p032161"/>
</dbReference>
<keyword evidence="3" id="KW-1185">Reference proteome</keyword>
<dbReference type="CDD" id="cd10567">
    <property type="entry name" value="SWIB-MDM2_like"/>
    <property type="match status" value="1"/>
</dbReference>
<name>A0A7N2MXW4_QUELO</name>
<proteinExistence type="predicted"/>
<dbReference type="EnsemblPlants" id="QL11p032161:mrna">
    <property type="protein sequence ID" value="QL11p032161:mrna"/>
    <property type="gene ID" value="QL11p032161"/>
</dbReference>
<dbReference type="SUPFAM" id="SSF47592">
    <property type="entry name" value="SWIB/MDM2 domain"/>
    <property type="match status" value="1"/>
</dbReference>
<feature type="domain" description="SWIB" evidence="1">
    <location>
        <begin position="61"/>
        <end position="192"/>
    </location>
</feature>
<evidence type="ECO:0000313" key="3">
    <source>
        <dbReference type="Proteomes" id="UP000594261"/>
    </source>
</evidence>